<evidence type="ECO:0000313" key="2">
    <source>
        <dbReference type="EMBL" id="CAE7234596.1"/>
    </source>
</evidence>
<evidence type="ECO:0000256" key="1">
    <source>
        <dbReference type="SAM" id="Phobius"/>
    </source>
</evidence>
<feature type="transmembrane region" description="Helical" evidence="1">
    <location>
        <begin position="161"/>
        <end position="181"/>
    </location>
</feature>
<reference evidence="2" key="1">
    <citation type="submission" date="2021-02" db="EMBL/GenBank/DDBJ databases">
        <authorList>
            <person name="Dougan E. K."/>
            <person name="Rhodes N."/>
            <person name="Thang M."/>
            <person name="Chan C."/>
        </authorList>
    </citation>
    <scope>NUCLEOTIDE SEQUENCE</scope>
</reference>
<dbReference type="OrthoDB" id="10573739at2759"/>
<accession>A0A812KR22</accession>
<sequence length="188" mass="20990">MAAAQSGRLCKSLRSEGTECAIEPERLASIAETRLGLLALWMLMATAAWVCGLYAIVYFTMHLSEHHQYTRCRCDRRRAGLCILGSLTLYVSGLLLILSLYIFNADRVPPELQVVDNMDPPYAIDIQVESVGAWTNMSKMSQLRMEYLWGPGVPYWEYTDIAGILFGCLVLVLPLTAYVLGDDGDEDD</sequence>
<feature type="transmembrane region" description="Helical" evidence="1">
    <location>
        <begin position="38"/>
        <end position="60"/>
    </location>
</feature>
<name>A0A812KR22_9DINO</name>
<keyword evidence="1" id="KW-1133">Transmembrane helix</keyword>
<organism evidence="2 3">
    <name type="scientific">Symbiodinium necroappetens</name>
    <dbReference type="NCBI Taxonomy" id="1628268"/>
    <lineage>
        <taxon>Eukaryota</taxon>
        <taxon>Sar</taxon>
        <taxon>Alveolata</taxon>
        <taxon>Dinophyceae</taxon>
        <taxon>Suessiales</taxon>
        <taxon>Symbiodiniaceae</taxon>
        <taxon>Symbiodinium</taxon>
    </lineage>
</organism>
<gene>
    <name evidence="2" type="primary">mettl14</name>
    <name evidence="2" type="ORF">SNEC2469_LOCUS3843</name>
</gene>
<keyword evidence="1" id="KW-0812">Transmembrane</keyword>
<dbReference type="EMBL" id="CAJNJA010008261">
    <property type="protein sequence ID" value="CAE7234596.1"/>
    <property type="molecule type" value="Genomic_DNA"/>
</dbReference>
<evidence type="ECO:0000313" key="3">
    <source>
        <dbReference type="Proteomes" id="UP000601435"/>
    </source>
</evidence>
<dbReference type="Proteomes" id="UP000601435">
    <property type="component" value="Unassembled WGS sequence"/>
</dbReference>
<dbReference type="AlphaFoldDB" id="A0A812KR22"/>
<protein>
    <submittedName>
        <fullName evidence="2">Mettl14 protein</fullName>
    </submittedName>
</protein>
<keyword evidence="1" id="KW-0472">Membrane</keyword>
<keyword evidence="3" id="KW-1185">Reference proteome</keyword>
<comment type="caution">
    <text evidence="2">The sequence shown here is derived from an EMBL/GenBank/DDBJ whole genome shotgun (WGS) entry which is preliminary data.</text>
</comment>
<proteinExistence type="predicted"/>
<feature type="transmembrane region" description="Helical" evidence="1">
    <location>
        <begin position="81"/>
        <end position="103"/>
    </location>
</feature>